<sequence>IAGSLGINLVGANRVVVLDASWNPCHDCQAICRVFRFGQVNPSYIYRLVTDNSMEKKIYDRQVSKQGMSNRVIDEMQIQNHLTKRQVDSLLHFEDKEPEYVDFSQEDYEDPIMNKLLQTEGHWLTTSNVMEKRLNVSYSRPSYAAFYPKGQEGNARQIKIVSPPSQPISPSTTYSSRPVASVKPMITTPVPMQPQGVGRGENRNLPIISKNKPGVSVHKVLTTTGIILDYGSVQFRLLMDT</sequence>
<dbReference type="GO" id="GO:0005524">
    <property type="term" value="F:ATP binding"/>
    <property type="evidence" value="ECO:0007669"/>
    <property type="project" value="UniProtKB-KW"/>
</dbReference>
<dbReference type="HOGENOM" id="CLU_1154142_0_0_1"/>
<evidence type="ECO:0000256" key="6">
    <source>
        <dbReference type="ARBA" id="ARBA00022840"/>
    </source>
</evidence>
<protein>
    <submittedName>
        <fullName evidence="9">Helicase ARIP4</fullName>
    </submittedName>
</protein>
<dbReference type="PROSITE" id="PS51194">
    <property type="entry name" value="HELICASE_CTER"/>
    <property type="match status" value="1"/>
</dbReference>
<dbReference type="CDD" id="cd18793">
    <property type="entry name" value="SF2_C_SNF"/>
    <property type="match status" value="1"/>
</dbReference>
<accession>K1RAF5</accession>
<dbReference type="GO" id="GO:0004386">
    <property type="term" value="F:helicase activity"/>
    <property type="evidence" value="ECO:0007669"/>
    <property type="project" value="UniProtKB-KW"/>
</dbReference>
<dbReference type="PANTHER" id="PTHR45797:SF1">
    <property type="entry name" value="HELICASE ARIP4"/>
    <property type="match status" value="1"/>
</dbReference>
<comment type="subcellular location">
    <subcellularLocation>
        <location evidence="1">Nucleus</location>
    </subcellularLocation>
</comment>
<keyword evidence="4" id="KW-0378">Hydrolase</keyword>
<evidence type="ECO:0000256" key="3">
    <source>
        <dbReference type="ARBA" id="ARBA00022741"/>
    </source>
</evidence>
<dbReference type="InterPro" id="IPR044574">
    <property type="entry name" value="ARIP4-like"/>
</dbReference>
<dbReference type="SUPFAM" id="SSF52540">
    <property type="entry name" value="P-loop containing nucleoside triphosphate hydrolases"/>
    <property type="match status" value="1"/>
</dbReference>
<dbReference type="EMBL" id="JH817532">
    <property type="protein sequence ID" value="EKC40574.1"/>
    <property type="molecule type" value="Genomic_DNA"/>
</dbReference>
<dbReference type="InterPro" id="IPR027417">
    <property type="entry name" value="P-loop_NTPase"/>
</dbReference>
<keyword evidence="5 9" id="KW-0347">Helicase</keyword>
<reference evidence="9" key="1">
    <citation type="journal article" date="2012" name="Nature">
        <title>The oyster genome reveals stress adaptation and complexity of shell formation.</title>
        <authorList>
            <person name="Zhang G."/>
            <person name="Fang X."/>
            <person name="Guo X."/>
            <person name="Li L."/>
            <person name="Luo R."/>
            <person name="Xu F."/>
            <person name="Yang P."/>
            <person name="Zhang L."/>
            <person name="Wang X."/>
            <person name="Qi H."/>
            <person name="Xiong Z."/>
            <person name="Que H."/>
            <person name="Xie Y."/>
            <person name="Holland P.W."/>
            <person name="Paps J."/>
            <person name="Zhu Y."/>
            <person name="Wu F."/>
            <person name="Chen Y."/>
            <person name="Wang J."/>
            <person name="Peng C."/>
            <person name="Meng J."/>
            <person name="Yang L."/>
            <person name="Liu J."/>
            <person name="Wen B."/>
            <person name="Zhang N."/>
            <person name="Huang Z."/>
            <person name="Zhu Q."/>
            <person name="Feng Y."/>
            <person name="Mount A."/>
            <person name="Hedgecock D."/>
            <person name="Xu Z."/>
            <person name="Liu Y."/>
            <person name="Domazet-Loso T."/>
            <person name="Du Y."/>
            <person name="Sun X."/>
            <person name="Zhang S."/>
            <person name="Liu B."/>
            <person name="Cheng P."/>
            <person name="Jiang X."/>
            <person name="Li J."/>
            <person name="Fan D."/>
            <person name="Wang W."/>
            <person name="Fu W."/>
            <person name="Wang T."/>
            <person name="Wang B."/>
            <person name="Zhang J."/>
            <person name="Peng Z."/>
            <person name="Li Y."/>
            <person name="Li N."/>
            <person name="Wang J."/>
            <person name="Chen M."/>
            <person name="He Y."/>
            <person name="Tan F."/>
            <person name="Song X."/>
            <person name="Zheng Q."/>
            <person name="Huang R."/>
            <person name="Yang H."/>
            <person name="Du X."/>
            <person name="Chen L."/>
            <person name="Yang M."/>
            <person name="Gaffney P.M."/>
            <person name="Wang S."/>
            <person name="Luo L."/>
            <person name="She Z."/>
            <person name="Ming Y."/>
            <person name="Huang W."/>
            <person name="Zhang S."/>
            <person name="Huang B."/>
            <person name="Zhang Y."/>
            <person name="Qu T."/>
            <person name="Ni P."/>
            <person name="Miao G."/>
            <person name="Wang J."/>
            <person name="Wang Q."/>
            <person name="Steinberg C.E."/>
            <person name="Wang H."/>
            <person name="Li N."/>
            <person name="Qian L."/>
            <person name="Zhang G."/>
            <person name="Li Y."/>
            <person name="Yang H."/>
            <person name="Liu X."/>
            <person name="Wang J."/>
            <person name="Yin Y."/>
            <person name="Wang J."/>
        </authorList>
    </citation>
    <scope>NUCLEOTIDE SEQUENCE [LARGE SCALE GENOMIC DNA]</scope>
    <source>
        <strain evidence="9">05x7-T-G4-1.051#20</strain>
    </source>
</reference>
<keyword evidence="7" id="KW-0238">DNA-binding</keyword>
<feature type="non-terminal residue" evidence="9">
    <location>
        <position position="1"/>
    </location>
</feature>
<dbReference type="AlphaFoldDB" id="K1RAF5"/>
<dbReference type="InParanoid" id="K1RAF5"/>
<dbReference type="InterPro" id="IPR001650">
    <property type="entry name" value="Helicase_C-like"/>
</dbReference>
<dbReference type="Gene3D" id="3.40.50.300">
    <property type="entry name" value="P-loop containing nucleotide triphosphate hydrolases"/>
    <property type="match status" value="1"/>
</dbReference>
<evidence type="ECO:0000256" key="5">
    <source>
        <dbReference type="ARBA" id="ARBA00022806"/>
    </source>
</evidence>
<dbReference type="GO" id="GO:0005634">
    <property type="term" value="C:nucleus"/>
    <property type="evidence" value="ECO:0007669"/>
    <property type="project" value="UniProtKB-SubCell"/>
</dbReference>
<gene>
    <name evidence="9" type="ORF">CGI_10015306</name>
</gene>
<comment type="similarity">
    <text evidence="2">Belongs to the SNF2/RAD54 helicase family.</text>
</comment>
<dbReference type="GO" id="GO:0016887">
    <property type="term" value="F:ATP hydrolysis activity"/>
    <property type="evidence" value="ECO:0007669"/>
    <property type="project" value="InterPro"/>
</dbReference>
<evidence type="ECO:0000256" key="7">
    <source>
        <dbReference type="ARBA" id="ARBA00023125"/>
    </source>
</evidence>
<organism evidence="9">
    <name type="scientific">Magallana gigas</name>
    <name type="common">Pacific oyster</name>
    <name type="synonym">Crassostrea gigas</name>
    <dbReference type="NCBI Taxonomy" id="29159"/>
    <lineage>
        <taxon>Eukaryota</taxon>
        <taxon>Metazoa</taxon>
        <taxon>Spiralia</taxon>
        <taxon>Lophotrochozoa</taxon>
        <taxon>Mollusca</taxon>
        <taxon>Bivalvia</taxon>
        <taxon>Autobranchia</taxon>
        <taxon>Pteriomorphia</taxon>
        <taxon>Ostreida</taxon>
        <taxon>Ostreoidea</taxon>
        <taxon>Ostreidae</taxon>
        <taxon>Magallana</taxon>
    </lineage>
</organism>
<dbReference type="GO" id="GO:0003677">
    <property type="term" value="F:DNA binding"/>
    <property type="evidence" value="ECO:0007669"/>
    <property type="project" value="UniProtKB-KW"/>
</dbReference>
<evidence type="ECO:0000256" key="1">
    <source>
        <dbReference type="ARBA" id="ARBA00004123"/>
    </source>
</evidence>
<evidence type="ECO:0000256" key="8">
    <source>
        <dbReference type="ARBA" id="ARBA00023242"/>
    </source>
</evidence>
<evidence type="ECO:0000313" key="9">
    <source>
        <dbReference type="EMBL" id="EKC40574.1"/>
    </source>
</evidence>
<evidence type="ECO:0000256" key="4">
    <source>
        <dbReference type="ARBA" id="ARBA00022801"/>
    </source>
</evidence>
<dbReference type="InterPro" id="IPR049730">
    <property type="entry name" value="SNF2/RAD54-like_C"/>
</dbReference>
<keyword evidence="6" id="KW-0067">ATP-binding</keyword>
<name>K1RAF5_MAGGI</name>
<dbReference type="PANTHER" id="PTHR45797">
    <property type="entry name" value="RAD54-LIKE"/>
    <property type="match status" value="1"/>
</dbReference>
<keyword evidence="8" id="KW-0539">Nucleus</keyword>
<keyword evidence="3" id="KW-0547">Nucleotide-binding</keyword>
<evidence type="ECO:0000256" key="2">
    <source>
        <dbReference type="ARBA" id="ARBA00007025"/>
    </source>
</evidence>
<proteinExistence type="inferred from homology"/>